<dbReference type="PANTHER" id="PTHR48098:SF1">
    <property type="entry name" value="DIACYLGLYCEROL ACYLTRANSFERASE_MYCOLYLTRANSFERASE AG85A"/>
    <property type="match status" value="1"/>
</dbReference>
<dbReference type="InterPro" id="IPR050583">
    <property type="entry name" value="Mycobacterial_A85_antigen"/>
</dbReference>
<dbReference type="InterPro" id="IPR014756">
    <property type="entry name" value="Ig_E-set"/>
</dbReference>
<dbReference type="AlphaFoldDB" id="A0A926S5N3"/>
<evidence type="ECO:0000313" key="2">
    <source>
        <dbReference type="EMBL" id="MBD1392921.1"/>
    </source>
</evidence>
<dbReference type="InterPro" id="IPR000801">
    <property type="entry name" value="Esterase-like"/>
</dbReference>
<dbReference type="PANTHER" id="PTHR48098">
    <property type="entry name" value="ENTEROCHELIN ESTERASE-RELATED"/>
    <property type="match status" value="1"/>
</dbReference>
<proteinExistence type="predicted"/>
<dbReference type="EMBL" id="JACWMX010000002">
    <property type="protein sequence ID" value="MBD1392921.1"/>
    <property type="molecule type" value="Genomic_DNA"/>
</dbReference>
<evidence type="ECO:0000313" key="3">
    <source>
        <dbReference type="Proteomes" id="UP000619078"/>
    </source>
</evidence>
<protein>
    <submittedName>
        <fullName evidence="2">Esterase</fullName>
    </submittedName>
</protein>
<dbReference type="InterPro" id="IPR013783">
    <property type="entry name" value="Ig-like_fold"/>
</dbReference>
<dbReference type="InterPro" id="IPR029058">
    <property type="entry name" value="AB_hydrolase_fold"/>
</dbReference>
<name>A0A926S5N3_9SPHI</name>
<dbReference type="SUPFAM" id="SSF53474">
    <property type="entry name" value="alpha/beta-Hydrolases"/>
    <property type="match status" value="1"/>
</dbReference>
<organism evidence="2 3">
    <name type="scientific">Mucilaginibacter glaciei</name>
    <dbReference type="NCBI Taxonomy" id="2772109"/>
    <lineage>
        <taxon>Bacteria</taxon>
        <taxon>Pseudomonadati</taxon>
        <taxon>Bacteroidota</taxon>
        <taxon>Sphingobacteriia</taxon>
        <taxon>Sphingobacteriales</taxon>
        <taxon>Sphingobacteriaceae</taxon>
        <taxon>Mucilaginibacter</taxon>
    </lineage>
</organism>
<feature type="signal peptide" evidence="1">
    <location>
        <begin position="1"/>
        <end position="19"/>
    </location>
</feature>
<dbReference type="SUPFAM" id="SSF81296">
    <property type="entry name" value="E set domains"/>
    <property type="match status" value="1"/>
</dbReference>
<sequence>MIRSIITIMLCLALDGVKAQSVQAPAPKNIHSPQVATDGTVTFRFLAPTAQKVMLIMDDGKPRPMVKDTGGVWNFSANFAPDIYRYTFSVDGNVLPDPNNPDIKPLFKRALGQSLVQVHGPANLSWELKDVPHGVLSQHFFKSKIVGDDRDMRVYTPPGYDPKRKEPYPVFYLFHGLTDETSAWTTAGRENIIMDNLIAEGKAKPMIIINTLGYGAPEMFEPGTGQRTPAAYKKNEELFMAEVFEEAIPMVEKLYNVGKTKEYRAVCGLSMGGGQSLDAGLNHPDVFDYVGSFSPAVILLDPDYTKAFPKLDESLNTKLKLVWIAIGKDDYLTPSVRKYIDWLHTKNIKFEYKETEGVHSYQVWRRYLTEFAPLLFKNK</sequence>
<reference evidence="2" key="1">
    <citation type="submission" date="2020-09" db="EMBL/GenBank/DDBJ databases">
        <title>Novel species of Mucilaginibacter isolated from a glacier on the Tibetan Plateau.</title>
        <authorList>
            <person name="Liu Q."/>
            <person name="Xin Y.-H."/>
        </authorList>
    </citation>
    <scope>NUCLEOTIDE SEQUENCE</scope>
    <source>
        <strain evidence="2">ZB1P21</strain>
    </source>
</reference>
<gene>
    <name evidence="2" type="ORF">IDJ76_07420</name>
</gene>
<dbReference type="Gene3D" id="3.40.50.1820">
    <property type="entry name" value="alpha/beta hydrolase"/>
    <property type="match status" value="1"/>
</dbReference>
<evidence type="ECO:0000256" key="1">
    <source>
        <dbReference type="SAM" id="SignalP"/>
    </source>
</evidence>
<accession>A0A926S5N3</accession>
<keyword evidence="1" id="KW-0732">Signal</keyword>
<dbReference type="Pfam" id="PF00756">
    <property type="entry name" value="Esterase"/>
    <property type="match status" value="1"/>
</dbReference>
<dbReference type="Gene3D" id="2.60.40.10">
    <property type="entry name" value="Immunoglobulins"/>
    <property type="match status" value="1"/>
</dbReference>
<dbReference type="GO" id="GO:0016747">
    <property type="term" value="F:acyltransferase activity, transferring groups other than amino-acyl groups"/>
    <property type="evidence" value="ECO:0007669"/>
    <property type="project" value="TreeGrafter"/>
</dbReference>
<feature type="chain" id="PRO_5037042486" evidence="1">
    <location>
        <begin position="20"/>
        <end position="379"/>
    </location>
</feature>
<dbReference type="RefSeq" id="WP_191162285.1">
    <property type="nucleotide sequence ID" value="NZ_JACWMX010000002.1"/>
</dbReference>
<keyword evidence="3" id="KW-1185">Reference proteome</keyword>
<comment type="caution">
    <text evidence="2">The sequence shown here is derived from an EMBL/GenBank/DDBJ whole genome shotgun (WGS) entry which is preliminary data.</text>
</comment>
<dbReference type="Proteomes" id="UP000619078">
    <property type="component" value="Unassembled WGS sequence"/>
</dbReference>